<name>A0AAN9AE45_HALRR</name>
<gene>
    <name evidence="1" type="ORF">SK128_019969</name>
</gene>
<organism evidence="1 2">
    <name type="scientific">Halocaridina rubra</name>
    <name type="common">Hawaiian red shrimp</name>
    <dbReference type="NCBI Taxonomy" id="373956"/>
    <lineage>
        <taxon>Eukaryota</taxon>
        <taxon>Metazoa</taxon>
        <taxon>Ecdysozoa</taxon>
        <taxon>Arthropoda</taxon>
        <taxon>Crustacea</taxon>
        <taxon>Multicrustacea</taxon>
        <taxon>Malacostraca</taxon>
        <taxon>Eumalacostraca</taxon>
        <taxon>Eucarida</taxon>
        <taxon>Decapoda</taxon>
        <taxon>Pleocyemata</taxon>
        <taxon>Caridea</taxon>
        <taxon>Atyoidea</taxon>
        <taxon>Atyidae</taxon>
        <taxon>Halocaridina</taxon>
    </lineage>
</organism>
<evidence type="ECO:0000313" key="2">
    <source>
        <dbReference type="Proteomes" id="UP001381693"/>
    </source>
</evidence>
<sequence>VMTVPRGLLKVMRVKTCYFTTTYNVSLNLQNDEGNIEVSGTDEATAEFETILQKFTQKTLEGILIESNDRIDIRQLEERHAVILRPFPRDKCGISKITIYGVPERIMIVEKDIRKVLAPASDETKDKVWIEVSSAKWGTLKKYEIGHF</sequence>
<protein>
    <submittedName>
        <fullName evidence="1">Uncharacterized protein</fullName>
    </submittedName>
</protein>
<proteinExistence type="predicted"/>
<dbReference type="Proteomes" id="UP001381693">
    <property type="component" value="Unassembled WGS sequence"/>
</dbReference>
<feature type="non-terminal residue" evidence="1">
    <location>
        <position position="1"/>
    </location>
</feature>
<evidence type="ECO:0000313" key="1">
    <source>
        <dbReference type="EMBL" id="KAK7085403.1"/>
    </source>
</evidence>
<accession>A0AAN9AE45</accession>
<keyword evidence="2" id="KW-1185">Reference proteome</keyword>
<dbReference type="AlphaFoldDB" id="A0AAN9AE45"/>
<reference evidence="1 2" key="1">
    <citation type="submission" date="2023-11" db="EMBL/GenBank/DDBJ databases">
        <title>Halocaridina rubra genome assembly.</title>
        <authorList>
            <person name="Smith C."/>
        </authorList>
    </citation>
    <scope>NUCLEOTIDE SEQUENCE [LARGE SCALE GENOMIC DNA]</scope>
    <source>
        <strain evidence="1">EP-1</strain>
        <tissue evidence="1">Whole</tissue>
    </source>
</reference>
<comment type="caution">
    <text evidence="1">The sequence shown here is derived from an EMBL/GenBank/DDBJ whole genome shotgun (WGS) entry which is preliminary data.</text>
</comment>
<dbReference type="EMBL" id="JAXCGZ010001035">
    <property type="protein sequence ID" value="KAK7085403.1"/>
    <property type="molecule type" value="Genomic_DNA"/>
</dbReference>